<evidence type="ECO:0000313" key="1">
    <source>
        <dbReference type="EMBL" id="PIT00102.1"/>
    </source>
</evidence>
<gene>
    <name evidence="1" type="ORF">TSA1_04485</name>
</gene>
<dbReference type="EMBL" id="LFJC01000003">
    <property type="protein sequence ID" value="PIT00102.1"/>
    <property type="molecule type" value="Genomic_DNA"/>
</dbReference>
<name>A0A2M6U696_9BRAD</name>
<keyword evidence="2" id="KW-1185">Reference proteome</keyword>
<organism evidence="1 2">
    <name type="scientific">Bradyrhizobium nitroreducens</name>
    <dbReference type="NCBI Taxonomy" id="709803"/>
    <lineage>
        <taxon>Bacteria</taxon>
        <taxon>Pseudomonadati</taxon>
        <taxon>Pseudomonadota</taxon>
        <taxon>Alphaproteobacteria</taxon>
        <taxon>Hyphomicrobiales</taxon>
        <taxon>Nitrobacteraceae</taxon>
        <taxon>Bradyrhizobium</taxon>
    </lineage>
</organism>
<dbReference type="RefSeq" id="WP_100175318.1">
    <property type="nucleotide sequence ID" value="NZ_LFJC01000003.1"/>
</dbReference>
<reference evidence="1 2" key="1">
    <citation type="submission" date="2015-06" db="EMBL/GenBank/DDBJ databases">
        <title>Comparative genome analysis of nirS-carrying Bradyrhizobium sp. strains.</title>
        <authorList>
            <person name="Ishii S."/>
            <person name="Jang J."/>
            <person name="Nishizawa T."/>
            <person name="Senoo K."/>
        </authorList>
    </citation>
    <scope>NUCLEOTIDE SEQUENCE [LARGE SCALE GENOMIC DNA]</scope>
    <source>
        <strain evidence="1 2">TSA1</strain>
    </source>
</reference>
<evidence type="ECO:0008006" key="3">
    <source>
        <dbReference type="Google" id="ProtNLM"/>
    </source>
</evidence>
<comment type="caution">
    <text evidence="1">The sequence shown here is derived from an EMBL/GenBank/DDBJ whole genome shotgun (WGS) entry which is preliminary data.</text>
</comment>
<evidence type="ECO:0000313" key="2">
    <source>
        <dbReference type="Proteomes" id="UP000228930"/>
    </source>
</evidence>
<accession>A0A2M6U696</accession>
<dbReference type="AlphaFoldDB" id="A0A2M6U696"/>
<dbReference type="Proteomes" id="UP000228930">
    <property type="component" value="Unassembled WGS sequence"/>
</dbReference>
<proteinExistence type="predicted"/>
<protein>
    <recommendedName>
        <fullName evidence="3">Sulfotransferase family protein</fullName>
    </recommendedName>
</protein>
<sequence>MNNNQVFADSLQRMADLIRQQHSSLDVMPLSPVGEFQTRTVSLETLMREVTECLSASFRQRPAHDFPMLHFAWGKCRVGSTALTNLFGTMGMPSYYQPVKAILRDAMVGNSSRPWIVPSASNSPNIFSKETMGPYVLAECLFNPLQILIDAGYPRHRLHCIMLDREPASSLASWIEKWSDRVSEKTLVHNYVAAALNAARVETYAKRHGIPVTRYVYEVSKEPVSSVRILFDRLGLSNSFAEKAVTCWREKGPDQADNARVIWPSEAIIYDVPNLHTSDTAYRYQRRATSSLSQTVLDALEYCGVNDVYRASVAGCVGDLSLDTDTATHLFGDCMGTAA</sequence>